<reference evidence="1 2" key="1">
    <citation type="submission" date="2018-05" db="EMBL/GenBank/DDBJ databases">
        <title>Genomic Encyclopedia of Type Strains, Phase IV (KMG-IV): sequencing the most valuable type-strain genomes for metagenomic binning, comparative biology and taxonomic classification.</title>
        <authorList>
            <person name="Goeker M."/>
        </authorList>
    </citation>
    <scope>NUCLEOTIDE SEQUENCE [LARGE SCALE GENOMIC DNA]</scope>
    <source>
        <strain evidence="1 2">DSM 18773</strain>
    </source>
</reference>
<protein>
    <submittedName>
        <fullName evidence="1">YlzJ-like protein</fullName>
    </submittedName>
</protein>
<comment type="caution">
    <text evidence="1">The sequence shown here is derived from an EMBL/GenBank/DDBJ whole genome shotgun (WGS) entry which is preliminary data.</text>
</comment>
<name>A0A316DCK9_9BACL</name>
<accession>A0A316DCK9</accession>
<dbReference type="EMBL" id="QGGL01000003">
    <property type="protein sequence ID" value="PWK15468.1"/>
    <property type="molecule type" value="Genomic_DNA"/>
</dbReference>
<evidence type="ECO:0000313" key="2">
    <source>
        <dbReference type="Proteomes" id="UP000245634"/>
    </source>
</evidence>
<dbReference type="OrthoDB" id="1683573at2"/>
<dbReference type="Pfam" id="PF14035">
    <property type="entry name" value="YlzJ"/>
    <property type="match status" value="1"/>
</dbReference>
<dbReference type="AlphaFoldDB" id="A0A316DCK9"/>
<dbReference type="InterPro" id="IPR025619">
    <property type="entry name" value="YlzJ"/>
</dbReference>
<dbReference type="RefSeq" id="WP_109686561.1">
    <property type="nucleotide sequence ID" value="NZ_QGGL01000003.1"/>
</dbReference>
<proteinExistence type="predicted"/>
<keyword evidence="2" id="KW-1185">Reference proteome</keyword>
<evidence type="ECO:0000313" key="1">
    <source>
        <dbReference type="EMBL" id="PWK15468.1"/>
    </source>
</evidence>
<dbReference type="Proteomes" id="UP000245634">
    <property type="component" value="Unassembled WGS sequence"/>
</dbReference>
<organism evidence="1 2">
    <name type="scientific">Tumebacillus permanentifrigoris</name>
    <dbReference type="NCBI Taxonomy" id="378543"/>
    <lineage>
        <taxon>Bacteria</taxon>
        <taxon>Bacillati</taxon>
        <taxon>Bacillota</taxon>
        <taxon>Bacilli</taxon>
        <taxon>Bacillales</taxon>
        <taxon>Alicyclobacillaceae</taxon>
        <taxon>Tumebacillus</taxon>
    </lineage>
</organism>
<sequence length="72" mass="8148">MLIWSAMPEEVIFEGMDTVQYNWIETEVQGVKMVVEPLPELPGNGRIVRLLCPKPASYLNPAFQPGQTINLF</sequence>
<gene>
    <name evidence="1" type="ORF">C7459_1034</name>
</gene>